<feature type="transmembrane region" description="Helical" evidence="6">
    <location>
        <begin position="257"/>
        <end position="273"/>
    </location>
</feature>
<dbReference type="Proteomes" id="UP000598996">
    <property type="component" value="Unassembled WGS sequence"/>
</dbReference>
<dbReference type="RefSeq" id="WP_202992312.1">
    <property type="nucleotide sequence ID" value="NZ_JAENHO010000004.1"/>
</dbReference>
<dbReference type="Pfam" id="PF07690">
    <property type="entry name" value="MFS_1"/>
    <property type="match status" value="1"/>
</dbReference>
<dbReference type="PANTHER" id="PTHR23542:SF1">
    <property type="entry name" value="MAJOR FACILITATOR SUPERFAMILY (MFS) PROFILE DOMAIN-CONTAINING PROTEIN"/>
    <property type="match status" value="1"/>
</dbReference>
<feature type="transmembrane region" description="Helical" evidence="6">
    <location>
        <begin position="200"/>
        <end position="220"/>
    </location>
</feature>
<keyword evidence="2 6" id="KW-0812">Transmembrane</keyword>
<protein>
    <submittedName>
        <fullName evidence="8">MFS transporter</fullName>
    </submittedName>
</protein>
<feature type="transmembrane region" description="Helical" evidence="6">
    <location>
        <begin position="30"/>
        <end position="51"/>
    </location>
</feature>
<keyword evidence="3 6" id="KW-1133">Transmembrane helix</keyword>
<dbReference type="Gene3D" id="1.20.1250.20">
    <property type="entry name" value="MFS general substrate transporter like domains"/>
    <property type="match status" value="1"/>
</dbReference>
<proteinExistence type="predicted"/>
<dbReference type="PANTHER" id="PTHR23542">
    <property type="match status" value="1"/>
</dbReference>
<evidence type="ECO:0000259" key="7">
    <source>
        <dbReference type="PROSITE" id="PS50850"/>
    </source>
</evidence>
<gene>
    <name evidence="8" type="ORF">JKJ07_16005</name>
</gene>
<dbReference type="SUPFAM" id="SSF103473">
    <property type="entry name" value="MFS general substrate transporter"/>
    <property type="match status" value="1"/>
</dbReference>
<feature type="transmembrane region" description="Helical" evidence="6">
    <location>
        <begin position="338"/>
        <end position="356"/>
    </location>
</feature>
<feature type="domain" description="Major facilitator superfamily (MFS) profile" evidence="7">
    <location>
        <begin position="1"/>
        <end position="177"/>
    </location>
</feature>
<evidence type="ECO:0000313" key="8">
    <source>
        <dbReference type="EMBL" id="MBL7255807.1"/>
    </source>
</evidence>
<comment type="caution">
    <text evidence="8">The sequence shown here is derived from an EMBL/GenBank/DDBJ whole genome shotgun (WGS) entry which is preliminary data.</text>
</comment>
<dbReference type="InterPro" id="IPR011701">
    <property type="entry name" value="MFS"/>
</dbReference>
<feature type="transmembrane region" description="Helical" evidence="6">
    <location>
        <begin position="309"/>
        <end position="332"/>
    </location>
</feature>
<dbReference type="PROSITE" id="PS50850">
    <property type="entry name" value="MFS"/>
    <property type="match status" value="1"/>
</dbReference>
<evidence type="ECO:0000256" key="5">
    <source>
        <dbReference type="SAM" id="MobiDB-lite"/>
    </source>
</evidence>
<evidence type="ECO:0000256" key="1">
    <source>
        <dbReference type="ARBA" id="ARBA00004651"/>
    </source>
</evidence>
<dbReference type="InterPro" id="IPR020846">
    <property type="entry name" value="MFS_dom"/>
</dbReference>
<evidence type="ECO:0000256" key="6">
    <source>
        <dbReference type="SAM" id="Phobius"/>
    </source>
</evidence>
<keyword evidence="9" id="KW-1185">Reference proteome</keyword>
<organism evidence="8 9">
    <name type="scientific">Paractinoplanes lichenicola</name>
    <dbReference type="NCBI Taxonomy" id="2802976"/>
    <lineage>
        <taxon>Bacteria</taxon>
        <taxon>Bacillati</taxon>
        <taxon>Actinomycetota</taxon>
        <taxon>Actinomycetes</taxon>
        <taxon>Micromonosporales</taxon>
        <taxon>Micromonosporaceae</taxon>
        <taxon>Paractinoplanes</taxon>
    </lineage>
</organism>
<dbReference type="EMBL" id="JAENHO010000004">
    <property type="protein sequence ID" value="MBL7255807.1"/>
    <property type="molecule type" value="Genomic_DNA"/>
</dbReference>
<reference evidence="8 9" key="1">
    <citation type="submission" date="2021-01" db="EMBL/GenBank/DDBJ databases">
        <title>Actinoplanes sp. nov. LDG1-01 isolated from lichen.</title>
        <authorList>
            <person name="Saeng-In P."/>
            <person name="Phongsopitanun W."/>
            <person name="Kanchanasin P."/>
            <person name="Yuki M."/>
            <person name="Kudo T."/>
            <person name="Ohkuma M."/>
            <person name="Tanasupawat S."/>
        </authorList>
    </citation>
    <scope>NUCLEOTIDE SEQUENCE [LARGE SCALE GENOMIC DNA]</scope>
    <source>
        <strain evidence="8 9">LDG1-01</strain>
    </source>
</reference>
<feature type="transmembrane region" description="Helical" evidence="6">
    <location>
        <begin position="88"/>
        <end position="113"/>
    </location>
</feature>
<comment type="subcellular location">
    <subcellularLocation>
        <location evidence="1">Cell membrane</location>
        <topology evidence="1">Multi-pass membrane protein</topology>
    </subcellularLocation>
</comment>
<dbReference type="InterPro" id="IPR036259">
    <property type="entry name" value="MFS_trans_sf"/>
</dbReference>
<evidence type="ECO:0000256" key="4">
    <source>
        <dbReference type="ARBA" id="ARBA00023136"/>
    </source>
</evidence>
<evidence type="ECO:0000256" key="2">
    <source>
        <dbReference type="ARBA" id="ARBA00022692"/>
    </source>
</evidence>
<evidence type="ECO:0000256" key="3">
    <source>
        <dbReference type="ARBA" id="ARBA00022989"/>
    </source>
</evidence>
<feature type="transmembrane region" description="Helical" evidence="6">
    <location>
        <begin position="279"/>
        <end position="297"/>
    </location>
</feature>
<keyword evidence="4 6" id="KW-0472">Membrane</keyword>
<feature type="transmembrane region" description="Helical" evidence="6">
    <location>
        <begin position="63"/>
        <end position="82"/>
    </location>
</feature>
<sequence length="391" mass="38532">MLFSTSVVARLPLATLSIGLLVHVERLTGSYAAAGLAAGALAIAQGVGGPLLGRLVDRHGQTLVLILPALVSGTALAVVAFLPARTPLLALLALAALIGFATPPVGACMRTLIPLLNPGTEPRAYAIDAAATELTWIAGPPLALTVGSLAGTGTALALAGAVLLAATLAFVLSPTSRSWRSKAVSRTRSSALASPQMRTLVLVMACVGVVFGATEVAVTASAPSAAGWLLGLWGLGSLAGGVVAARSGGGARDGRSFALLLTFLAAGHLSLAVAPPALIVLAGTVIAPILASAYAMVDKAAPTGTATEAFTWLATATATGTAAGAAAAGTLADFTTPTTGFLLAGTAALTAALIAATRIPSPHHAATHTTRRTNAAALIPTTRRAPAGETP</sequence>
<feature type="transmembrane region" description="Helical" evidence="6">
    <location>
        <begin position="149"/>
        <end position="172"/>
    </location>
</feature>
<name>A0ABS1VPX1_9ACTN</name>
<feature type="region of interest" description="Disordered" evidence="5">
    <location>
        <begin position="363"/>
        <end position="391"/>
    </location>
</feature>
<feature type="transmembrane region" description="Helical" evidence="6">
    <location>
        <begin position="226"/>
        <end position="245"/>
    </location>
</feature>
<accession>A0ABS1VPX1</accession>
<evidence type="ECO:0000313" key="9">
    <source>
        <dbReference type="Proteomes" id="UP000598996"/>
    </source>
</evidence>